<reference evidence="1 2" key="1">
    <citation type="submission" date="2019-03" db="EMBL/GenBank/DDBJ databases">
        <title>First draft genome of Liparis tanakae, snailfish: a comprehensive survey of snailfish specific genes.</title>
        <authorList>
            <person name="Kim W."/>
            <person name="Song I."/>
            <person name="Jeong J.-H."/>
            <person name="Kim D."/>
            <person name="Kim S."/>
            <person name="Ryu S."/>
            <person name="Song J.Y."/>
            <person name="Lee S.K."/>
        </authorList>
    </citation>
    <scope>NUCLEOTIDE SEQUENCE [LARGE SCALE GENOMIC DNA]</scope>
    <source>
        <tissue evidence="1">Muscle</tissue>
    </source>
</reference>
<dbReference type="AlphaFoldDB" id="A0A4Z2HMG3"/>
<evidence type="ECO:0000313" key="1">
    <source>
        <dbReference type="EMBL" id="TNN66731.1"/>
    </source>
</evidence>
<sequence>MYYTHQRPTEEMASQLEQRMTVMERFKGRRGGGEMEMSGKISIYIQWGRLNIDSGGLKKDAGKQLTDTFLQGGSRQTVQV</sequence>
<proteinExistence type="predicted"/>
<organism evidence="1 2">
    <name type="scientific">Liparis tanakae</name>
    <name type="common">Tanaka's snailfish</name>
    <dbReference type="NCBI Taxonomy" id="230148"/>
    <lineage>
        <taxon>Eukaryota</taxon>
        <taxon>Metazoa</taxon>
        <taxon>Chordata</taxon>
        <taxon>Craniata</taxon>
        <taxon>Vertebrata</taxon>
        <taxon>Euteleostomi</taxon>
        <taxon>Actinopterygii</taxon>
        <taxon>Neopterygii</taxon>
        <taxon>Teleostei</taxon>
        <taxon>Neoteleostei</taxon>
        <taxon>Acanthomorphata</taxon>
        <taxon>Eupercaria</taxon>
        <taxon>Perciformes</taxon>
        <taxon>Cottioidei</taxon>
        <taxon>Cottales</taxon>
        <taxon>Liparidae</taxon>
        <taxon>Liparis</taxon>
    </lineage>
</organism>
<comment type="caution">
    <text evidence="1">The sequence shown here is derived from an EMBL/GenBank/DDBJ whole genome shotgun (WGS) entry which is preliminary data.</text>
</comment>
<protein>
    <submittedName>
        <fullName evidence="1">Uncharacterized protein</fullName>
    </submittedName>
</protein>
<dbReference type="EMBL" id="SRLO01000214">
    <property type="protein sequence ID" value="TNN66731.1"/>
    <property type="molecule type" value="Genomic_DNA"/>
</dbReference>
<name>A0A4Z2HMG3_9TELE</name>
<evidence type="ECO:0000313" key="2">
    <source>
        <dbReference type="Proteomes" id="UP000314294"/>
    </source>
</evidence>
<gene>
    <name evidence="1" type="ORF">EYF80_022973</name>
</gene>
<dbReference type="Proteomes" id="UP000314294">
    <property type="component" value="Unassembled WGS sequence"/>
</dbReference>
<accession>A0A4Z2HMG3</accession>
<keyword evidence="2" id="KW-1185">Reference proteome</keyword>